<dbReference type="InterPro" id="IPR008775">
    <property type="entry name" value="Phytyl_CoA_dOase-like"/>
</dbReference>
<keyword evidence="2" id="KW-0479">Metal-binding</keyword>
<evidence type="ECO:0000256" key="3">
    <source>
        <dbReference type="ARBA" id="ARBA00023004"/>
    </source>
</evidence>
<sequence length="297" mass="33989">MFDDIKRKFESDGFAVIEGLFTPEEVEEMKNEAKNLIKLMPGESKRTVFSATNPDTQQNKDNYFLDSGDKIAYFYESGAVGANGELLVEPELSLNKIGHALHELNPVFRKYTFSERIKEAAFQLGFEEPVIPQSMYIFKNPKIGGEENELIEINRKVTNVTAHQDATYLYTEPMKLVGFWIALDDATVENGCLWFARKSHNSGVHRRYVRNPDKNSEELLIHTSGAPYYPKSNFSAVPVPKGSLVLIHGQVVHFSEANRSSKSRHAYTFHIIEQKNTTYSKDNWLQPTRPFLNLYRN</sequence>
<evidence type="ECO:0000256" key="2">
    <source>
        <dbReference type="ARBA" id="ARBA00022723"/>
    </source>
</evidence>
<evidence type="ECO:0008006" key="7">
    <source>
        <dbReference type="Google" id="ProtNLM"/>
    </source>
</evidence>
<evidence type="ECO:0000313" key="5">
    <source>
        <dbReference type="EMBL" id="CAG9859601.1"/>
    </source>
</evidence>
<dbReference type="SUPFAM" id="SSF51197">
    <property type="entry name" value="Clavaminate synthase-like"/>
    <property type="match status" value="1"/>
</dbReference>
<dbReference type="GO" id="GO:0046872">
    <property type="term" value="F:metal ion binding"/>
    <property type="evidence" value="ECO:0007669"/>
    <property type="project" value="UniProtKB-KW"/>
</dbReference>
<evidence type="ECO:0000256" key="1">
    <source>
        <dbReference type="ARBA" id="ARBA00001962"/>
    </source>
</evidence>
<proteinExistence type="inferred from homology"/>
<dbReference type="EMBL" id="OU900095">
    <property type="protein sequence ID" value="CAG9859601.1"/>
    <property type="molecule type" value="Genomic_DNA"/>
</dbReference>
<dbReference type="Proteomes" id="UP001153712">
    <property type="component" value="Chromosome 2"/>
</dbReference>
<dbReference type="Gene3D" id="2.60.120.620">
    <property type="entry name" value="q2cbj1_9rhob like domain"/>
    <property type="match status" value="1"/>
</dbReference>
<dbReference type="PANTHER" id="PTHR20883:SF15">
    <property type="entry name" value="PHYTANOYL-COA DIOXYGENASE DOMAIN-CONTAINING PROTEIN 1"/>
    <property type="match status" value="1"/>
</dbReference>
<accession>A0A9N9XNJ0</accession>
<dbReference type="Pfam" id="PF05721">
    <property type="entry name" value="PhyH"/>
    <property type="match status" value="1"/>
</dbReference>
<dbReference type="PANTHER" id="PTHR20883">
    <property type="entry name" value="PHYTANOYL-COA DIOXYGENASE DOMAIN CONTAINING 1"/>
    <property type="match status" value="1"/>
</dbReference>
<evidence type="ECO:0000256" key="4">
    <source>
        <dbReference type="ARBA" id="ARBA00038356"/>
    </source>
</evidence>
<name>A0A9N9XNJ0_PHYSR</name>
<comment type="cofactor">
    <cofactor evidence="1">
        <name>Fe cation</name>
        <dbReference type="ChEBI" id="CHEBI:24875"/>
    </cofactor>
</comment>
<gene>
    <name evidence="5" type="ORF">PHYEVI_LOCUS5975</name>
</gene>
<keyword evidence="3" id="KW-0408">Iron</keyword>
<evidence type="ECO:0000313" key="6">
    <source>
        <dbReference type="Proteomes" id="UP001153712"/>
    </source>
</evidence>
<dbReference type="AlphaFoldDB" id="A0A9N9XNJ0"/>
<comment type="similarity">
    <text evidence="4">Belongs to the PhyH family. PHYHD1 subfamily.</text>
</comment>
<dbReference type="OrthoDB" id="445007at2759"/>
<keyword evidence="6" id="KW-1185">Reference proteome</keyword>
<reference evidence="5" key="1">
    <citation type="submission" date="2022-01" db="EMBL/GenBank/DDBJ databases">
        <authorList>
            <person name="King R."/>
        </authorList>
    </citation>
    <scope>NUCLEOTIDE SEQUENCE</scope>
</reference>
<protein>
    <recommendedName>
        <fullName evidence="7">Phytanoyl-CoA dioxygenase</fullName>
    </recommendedName>
</protein>
<organism evidence="5 6">
    <name type="scientific">Phyllotreta striolata</name>
    <name type="common">Striped flea beetle</name>
    <name type="synonym">Crioceris striolata</name>
    <dbReference type="NCBI Taxonomy" id="444603"/>
    <lineage>
        <taxon>Eukaryota</taxon>
        <taxon>Metazoa</taxon>
        <taxon>Ecdysozoa</taxon>
        <taxon>Arthropoda</taxon>
        <taxon>Hexapoda</taxon>
        <taxon>Insecta</taxon>
        <taxon>Pterygota</taxon>
        <taxon>Neoptera</taxon>
        <taxon>Endopterygota</taxon>
        <taxon>Coleoptera</taxon>
        <taxon>Polyphaga</taxon>
        <taxon>Cucujiformia</taxon>
        <taxon>Chrysomeloidea</taxon>
        <taxon>Chrysomelidae</taxon>
        <taxon>Galerucinae</taxon>
        <taxon>Alticini</taxon>
        <taxon>Phyllotreta</taxon>
    </lineage>
</organism>